<comment type="caution">
    <text evidence="3">The sequence shown here is derived from an EMBL/GenBank/DDBJ whole genome shotgun (WGS) entry which is preliminary data.</text>
</comment>
<sequence>MRLLTRPVLAACNTVYRATGGVLGAWWFGQPILLLTTVGRRTGERRVSGLVFLRDAGRYVVVASDNGAPRRPGWYYNLLAAGQAEVQYRRTRVRVTAHEAVGEERARLWPLLLRVYSGYDRHQARAGRPLPVMVLTPVVPARVRGSGDGR</sequence>
<dbReference type="InterPro" id="IPR004378">
    <property type="entry name" value="F420H2_quin_Rdtase"/>
</dbReference>
<comment type="similarity">
    <text evidence="1">Belongs to the F420H(2)-dependent quinone reductase family.</text>
</comment>
<proteinExistence type="inferred from homology"/>
<dbReference type="Proteomes" id="UP001592528">
    <property type="component" value="Unassembled WGS sequence"/>
</dbReference>
<dbReference type="NCBIfam" id="TIGR00026">
    <property type="entry name" value="hi_GC_TIGR00026"/>
    <property type="match status" value="1"/>
</dbReference>
<evidence type="ECO:0000256" key="1">
    <source>
        <dbReference type="ARBA" id="ARBA00008710"/>
    </source>
</evidence>
<name>A0ABV6UUH1_9ACTN</name>
<evidence type="ECO:0000256" key="2">
    <source>
        <dbReference type="ARBA" id="ARBA00049106"/>
    </source>
</evidence>
<keyword evidence="4" id="KW-1185">Reference proteome</keyword>
<comment type="catalytic activity">
    <reaction evidence="2">
        <text>oxidized coenzyme F420-(gamma-L-Glu)(n) + a quinol + H(+) = reduced coenzyme F420-(gamma-L-Glu)(n) + a quinone</text>
        <dbReference type="Rhea" id="RHEA:39663"/>
        <dbReference type="Rhea" id="RHEA-COMP:12939"/>
        <dbReference type="Rhea" id="RHEA-COMP:14378"/>
        <dbReference type="ChEBI" id="CHEBI:15378"/>
        <dbReference type="ChEBI" id="CHEBI:24646"/>
        <dbReference type="ChEBI" id="CHEBI:132124"/>
        <dbReference type="ChEBI" id="CHEBI:133980"/>
        <dbReference type="ChEBI" id="CHEBI:139511"/>
    </reaction>
</comment>
<dbReference type="EMBL" id="JBHEZZ010000018">
    <property type="protein sequence ID" value="MFC1405068.1"/>
    <property type="molecule type" value="Genomic_DNA"/>
</dbReference>
<dbReference type="Pfam" id="PF04075">
    <property type="entry name" value="F420H2_quin_red"/>
    <property type="match status" value="1"/>
</dbReference>
<dbReference type="PANTHER" id="PTHR39428:SF1">
    <property type="entry name" value="F420H(2)-DEPENDENT QUINONE REDUCTASE RV1261C"/>
    <property type="match status" value="1"/>
</dbReference>
<dbReference type="RefSeq" id="WP_063757605.1">
    <property type="nucleotide sequence ID" value="NZ_JBHEZZ010000018.1"/>
</dbReference>
<organism evidence="3 4">
    <name type="scientific">Streptacidiphilus cavernicola</name>
    <dbReference type="NCBI Taxonomy" id="3342716"/>
    <lineage>
        <taxon>Bacteria</taxon>
        <taxon>Bacillati</taxon>
        <taxon>Actinomycetota</taxon>
        <taxon>Actinomycetes</taxon>
        <taxon>Kitasatosporales</taxon>
        <taxon>Streptomycetaceae</taxon>
        <taxon>Streptacidiphilus</taxon>
    </lineage>
</organism>
<accession>A0ABV6UUH1</accession>
<evidence type="ECO:0000313" key="4">
    <source>
        <dbReference type="Proteomes" id="UP001592528"/>
    </source>
</evidence>
<dbReference type="PANTHER" id="PTHR39428">
    <property type="entry name" value="F420H(2)-DEPENDENT QUINONE REDUCTASE RV1261C"/>
    <property type="match status" value="1"/>
</dbReference>
<dbReference type="Gene3D" id="2.30.110.10">
    <property type="entry name" value="Electron Transport, Fmn-binding Protein, Chain A"/>
    <property type="match status" value="1"/>
</dbReference>
<reference evidence="3 4" key="1">
    <citation type="submission" date="2024-09" db="EMBL/GenBank/DDBJ databases">
        <authorList>
            <person name="Lee S.D."/>
        </authorList>
    </citation>
    <scope>NUCLEOTIDE SEQUENCE [LARGE SCALE GENOMIC DNA]</scope>
    <source>
        <strain evidence="3 4">N1-5</strain>
    </source>
</reference>
<gene>
    <name evidence="3" type="ORF">ACEZDJ_27680</name>
</gene>
<evidence type="ECO:0000313" key="3">
    <source>
        <dbReference type="EMBL" id="MFC1405068.1"/>
    </source>
</evidence>
<dbReference type="InterPro" id="IPR012349">
    <property type="entry name" value="Split_barrel_FMN-bd"/>
</dbReference>
<protein>
    <submittedName>
        <fullName evidence="3">Nitroreductase family deazaflavin-dependent oxidoreductase</fullName>
    </submittedName>
</protein>